<dbReference type="EMBL" id="FTMD01000002">
    <property type="protein sequence ID" value="SIQ04680.1"/>
    <property type="molecule type" value="Genomic_DNA"/>
</dbReference>
<comment type="similarity">
    <text evidence="1 2">Belongs to the outer membrane factor (OMF) (TC 1.B.17) family.</text>
</comment>
<keyword evidence="4" id="KW-1185">Reference proteome</keyword>
<dbReference type="RefSeq" id="WP_076600621.1">
    <property type="nucleotide sequence ID" value="NZ_FTMD01000002.1"/>
</dbReference>
<dbReference type="PANTHER" id="PTHR30203">
    <property type="entry name" value="OUTER MEMBRANE CATION EFFLUX PROTEIN"/>
    <property type="match status" value="1"/>
</dbReference>
<dbReference type="InterPro" id="IPR003423">
    <property type="entry name" value="OMP_efflux"/>
</dbReference>
<dbReference type="GO" id="GO:0015562">
    <property type="term" value="F:efflux transmembrane transporter activity"/>
    <property type="evidence" value="ECO:0007669"/>
    <property type="project" value="InterPro"/>
</dbReference>
<dbReference type="OrthoDB" id="9770517at2"/>
<dbReference type="NCBIfam" id="TIGR01845">
    <property type="entry name" value="outer_NodT"/>
    <property type="match status" value="1"/>
</dbReference>
<evidence type="ECO:0000256" key="1">
    <source>
        <dbReference type="ARBA" id="ARBA00007613"/>
    </source>
</evidence>
<dbReference type="GO" id="GO:0005886">
    <property type="term" value="C:plasma membrane"/>
    <property type="evidence" value="ECO:0007669"/>
    <property type="project" value="UniProtKB-SubCell"/>
</dbReference>
<accession>A0A1N6PK07</accession>
<dbReference type="PANTHER" id="PTHR30203:SF25">
    <property type="entry name" value="OUTER MEMBRANE PROTEIN-RELATED"/>
    <property type="match status" value="1"/>
</dbReference>
<dbReference type="Gene3D" id="2.20.200.10">
    <property type="entry name" value="Outer membrane efflux proteins (OEP)"/>
    <property type="match status" value="1"/>
</dbReference>
<keyword evidence="2" id="KW-0472">Membrane</keyword>
<reference evidence="4" key="1">
    <citation type="submission" date="2017-01" db="EMBL/GenBank/DDBJ databases">
        <authorList>
            <person name="Varghese N."/>
            <person name="Submissions S."/>
        </authorList>
    </citation>
    <scope>NUCLEOTIDE SEQUENCE [LARGE SCALE GENOMIC DNA]</scope>
    <source>
        <strain evidence="4">ATCC 51758</strain>
    </source>
</reference>
<proteinExistence type="inferred from homology"/>
<evidence type="ECO:0000256" key="2">
    <source>
        <dbReference type="RuleBase" id="RU362097"/>
    </source>
</evidence>
<dbReference type="AlphaFoldDB" id="A0A1N6PK07"/>
<name>A0A1N6PK07_9RHOO</name>
<dbReference type="Gene3D" id="1.20.1600.10">
    <property type="entry name" value="Outer membrane efflux proteins (OEP)"/>
    <property type="match status" value="1"/>
</dbReference>
<organism evidence="3 4">
    <name type="scientific">Aromatoleum tolulyticum</name>
    <dbReference type="NCBI Taxonomy" id="34027"/>
    <lineage>
        <taxon>Bacteria</taxon>
        <taxon>Pseudomonadati</taxon>
        <taxon>Pseudomonadota</taxon>
        <taxon>Betaproteobacteria</taxon>
        <taxon>Rhodocyclales</taxon>
        <taxon>Rhodocyclaceae</taxon>
        <taxon>Aromatoleum</taxon>
    </lineage>
</organism>
<dbReference type="Proteomes" id="UP000186819">
    <property type="component" value="Unassembled WGS sequence"/>
</dbReference>
<keyword evidence="2" id="KW-1134">Transmembrane beta strand</keyword>
<evidence type="ECO:0000313" key="3">
    <source>
        <dbReference type="EMBL" id="SIQ04680.1"/>
    </source>
</evidence>
<dbReference type="SUPFAM" id="SSF56954">
    <property type="entry name" value="Outer membrane efflux proteins (OEP)"/>
    <property type="match status" value="1"/>
</dbReference>
<gene>
    <name evidence="3" type="ORF">SAMN05421829_10284</name>
</gene>
<dbReference type="STRING" id="34027.SAMN05421829_10284"/>
<protein>
    <submittedName>
        <fullName evidence="3">Efflux transporter, outer membrane factor (OMF) lipoprotein, NodT family</fullName>
    </submittedName>
</protein>
<keyword evidence="2" id="KW-0812">Transmembrane</keyword>
<dbReference type="Pfam" id="PF02321">
    <property type="entry name" value="OEP"/>
    <property type="match status" value="2"/>
</dbReference>
<keyword evidence="2 3" id="KW-0449">Lipoprotein</keyword>
<comment type="subcellular location">
    <subcellularLocation>
        <location evidence="2">Cell membrane</location>
        <topology evidence="2">Lipid-anchor</topology>
    </subcellularLocation>
</comment>
<evidence type="ECO:0000313" key="4">
    <source>
        <dbReference type="Proteomes" id="UP000186819"/>
    </source>
</evidence>
<dbReference type="PROSITE" id="PS51257">
    <property type="entry name" value="PROKAR_LIPOPROTEIN"/>
    <property type="match status" value="1"/>
</dbReference>
<dbReference type="InterPro" id="IPR010131">
    <property type="entry name" value="MdtP/NodT-like"/>
</dbReference>
<sequence>MLAHPRSLALVLSVGVLTGCAVGPAYRPPEIALSSTFLGQEGVDHRQVQHTADLQVWWAAFDDRLLMQFVSLALEQNLDLAQAAARVAQSRASLRYADAALLPAASVSASAARAYQSVETPLGQVLDATPGFDRSGSAYEANLGASWEIDVFGGLRRGREAARAEYEASEAGAVATRLTVAAQTADVYVTIRGLQARIAIARQQVETRRQLLALVKLQYEKGIAAELQMNQAEGSLTQAEAQIPVLEAGLDSAMNALDVLLGVQPGTWRTELAAVAPVPLAPGLAGTGTPAEMIRRRPDLIVAERRLAAANARIGVAISEYYPKFSLAALLGSATAIASGNLFTGAASQTQGVLGLRWRLFDFGRVDAQIAAARGAEAEALATWRLAVLRATEDVENAFSALVKREAQVGILTRGESSLARARENSFAAYQGGVVSLIEVLDADSNLLQARDAKAQAQTEVARAAIASFRALGGGWDAPHAGSDRLYSDLSTNDLSINDRR</sequence>
<keyword evidence="2" id="KW-0564">Palmitate</keyword>